<reference evidence="3" key="1">
    <citation type="submission" date="2016-09" db="EMBL/GenBank/DDBJ databases">
        <authorList>
            <person name="Jeantristanb JTB J.-T."/>
            <person name="Ricardo R."/>
        </authorList>
    </citation>
    <scope>NUCLEOTIDE SEQUENCE [LARGE SCALE GENOMIC DNA]</scope>
</reference>
<proteinExistence type="predicted"/>
<dbReference type="AlphaFoldDB" id="A0A238FB10"/>
<feature type="compositionally biased region" description="Polar residues" evidence="1">
    <location>
        <begin position="1"/>
        <end position="26"/>
    </location>
</feature>
<dbReference type="Proteomes" id="UP000198372">
    <property type="component" value="Unassembled WGS sequence"/>
</dbReference>
<name>A0A238FB10_9BASI</name>
<organism evidence="2 3">
    <name type="scientific">Microbotryum intermedium</name>
    <dbReference type="NCBI Taxonomy" id="269621"/>
    <lineage>
        <taxon>Eukaryota</taxon>
        <taxon>Fungi</taxon>
        <taxon>Dikarya</taxon>
        <taxon>Basidiomycota</taxon>
        <taxon>Pucciniomycotina</taxon>
        <taxon>Microbotryomycetes</taxon>
        <taxon>Microbotryales</taxon>
        <taxon>Microbotryaceae</taxon>
        <taxon>Microbotryum</taxon>
    </lineage>
</organism>
<keyword evidence="3" id="KW-1185">Reference proteome</keyword>
<evidence type="ECO:0000256" key="1">
    <source>
        <dbReference type="SAM" id="MobiDB-lite"/>
    </source>
</evidence>
<accession>A0A238FB10</accession>
<evidence type="ECO:0000313" key="3">
    <source>
        <dbReference type="Proteomes" id="UP000198372"/>
    </source>
</evidence>
<feature type="compositionally biased region" description="Low complexity" evidence="1">
    <location>
        <begin position="27"/>
        <end position="60"/>
    </location>
</feature>
<feature type="region of interest" description="Disordered" evidence="1">
    <location>
        <begin position="1"/>
        <end position="72"/>
    </location>
</feature>
<gene>
    <name evidence="2" type="ORF">BQ2448_2291</name>
</gene>
<sequence>MGNSASKATKQLTKTATSQSPLSSTWAAAPSRSSPSSLSLSSSSASPSSSSRSSEPLASETKSDAILQDSQDPNFMRKLERLGQVKVPSAGVAFRADNQMLDILQQRKEQELQSESLTPIRNRIGARSLSNLLDDCKQTASKQEVQELCELYQIDYEILTELNWHVTSPSTSTIPLPERTVEEDDGETLLAIWVDAGADPQKPADPKRLAA</sequence>
<protein>
    <submittedName>
        <fullName evidence="2">BQ2448_2291 protein</fullName>
    </submittedName>
</protein>
<evidence type="ECO:0000313" key="2">
    <source>
        <dbReference type="EMBL" id="SCV69271.1"/>
    </source>
</evidence>
<dbReference type="EMBL" id="FMSP01000004">
    <property type="protein sequence ID" value="SCV69271.1"/>
    <property type="molecule type" value="Genomic_DNA"/>
</dbReference>
<dbReference type="OrthoDB" id="4085451at2759"/>